<dbReference type="PANTHER" id="PTHR43437:SF3">
    <property type="entry name" value="HYDROXYACYL-THIOESTER DEHYDRATASE TYPE 2, MITOCHONDRIAL"/>
    <property type="match status" value="1"/>
</dbReference>
<reference evidence="2 3" key="1">
    <citation type="submission" date="2018-12" db="EMBL/GenBank/DDBJ databases">
        <title>Lysinibacillus antri sp. nov., isolated from a cave soil.</title>
        <authorList>
            <person name="Narsing Rao M.P."/>
            <person name="Zhang H."/>
            <person name="Dong Z.-Y."/>
            <person name="Niu X.-K."/>
            <person name="Zhang K."/>
            <person name="Fang B.-Z."/>
            <person name="Kang Y.-Q."/>
            <person name="Xiao M."/>
            <person name="Li W.-J."/>
        </authorList>
    </citation>
    <scope>NUCLEOTIDE SEQUENCE [LARGE SCALE GENOMIC DNA]</scope>
    <source>
        <strain evidence="2 3">SYSU K30002</strain>
    </source>
</reference>
<dbReference type="Proteomes" id="UP000287910">
    <property type="component" value="Unassembled WGS sequence"/>
</dbReference>
<sequence length="145" mass="16416">MLLRKGTKIGKKIDEITVGERLQLTEKIEDKDLLLYLGLTNDSNPLYVQHDYAAQTPYKRPLVPIIMLNGIITSAISKHLPGPGSHIREQNLVYLEPVFHYETIEIVLEVQHVDVHSNVVDIYVKASKEKNIQVIEGVLKVLPPD</sequence>
<dbReference type="InterPro" id="IPR029069">
    <property type="entry name" value="HotDog_dom_sf"/>
</dbReference>
<dbReference type="PANTHER" id="PTHR43437">
    <property type="entry name" value="HYDROXYACYL-THIOESTER DEHYDRATASE TYPE 2, MITOCHONDRIAL-RELATED"/>
    <property type="match status" value="1"/>
</dbReference>
<accession>A0A3S0P649</accession>
<organism evidence="2 3">
    <name type="scientific">Lysinibacillus antri</name>
    <dbReference type="NCBI Taxonomy" id="2498145"/>
    <lineage>
        <taxon>Bacteria</taxon>
        <taxon>Bacillati</taxon>
        <taxon>Bacillota</taxon>
        <taxon>Bacilli</taxon>
        <taxon>Bacillales</taxon>
        <taxon>Bacillaceae</taxon>
        <taxon>Lysinibacillus</taxon>
    </lineage>
</organism>
<dbReference type="GO" id="GO:0019171">
    <property type="term" value="F:(3R)-hydroxyacyl-[acyl-carrier-protein] dehydratase activity"/>
    <property type="evidence" value="ECO:0007669"/>
    <property type="project" value="TreeGrafter"/>
</dbReference>
<dbReference type="AlphaFoldDB" id="A0A3S0P649"/>
<dbReference type="EMBL" id="RYYR01000002">
    <property type="protein sequence ID" value="RUL56415.1"/>
    <property type="molecule type" value="Genomic_DNA"/>
</dbReference>
<dbReference type="Gene3D" id="3.10.129.10">
    <property type="entry name" value="Hotdog Thioesterase"/>
    <property type="match status" value="1"/>
</dbReference>
<protein>
    <submittedName>
        <fullName evidence="2">Enoyl-CoA hydratase</fullName>
    </submittedName>
</protein>
<name>A0A3S0P649_9BACI</name>
<comment type="caution">
    <text evidence="2">The sequence shown here is derived from an EMBL/GenBank/DDBJ whole genome shotgun (WGS) entry which is preliminary data.</text>
</comment>
<dbReference type="GO" id="GO:0006633">
    <property type="term" value="P:fatty acid biosynthetic process"/>
    <property type="evidence" value="ECO:0007669"/>
    <property type="project" value="TreeGrafter"/>
</dbReference>
<evidence type="ECO:0000259" key="1">
    <source>
        <dbReference type="Pfam" id="PF01575"/>
    </source>
</evidence>
<gene>
    <name evidence="2" type="ORF">EK386_01910</name>
</gene>
<evidence type="ECO:0000313" key="2">
    <source>
        <dbReference type="EMBL" id="RUL56415.1"/>
    </source>
</evidence>
<feature type="domain" description="MaoC-like" evidence="1">
    <location>
        <begin position="24"/>
        <end position="122"/>
    </location>
</feature>
<dbReference type="RefSeq" id="WP_126657329.1">
    <property type="nucleotide sequence ID" value="NZ_RYYR01000002.1"/>
</dbReference>
<dbReference type="InterPro" id="IPR002539">
    <property type="entry name" value="MaoC-like_dom"/>
</dbReference>
<evidence type="ECO:0000313" key="3">
    <source>
        <dbReference type="Proteomes" id="UP000287910"/>
    </source>
</evidence>
<dbReference type="Pfam" id="PF01575">
    <property type="entry name" value="MaoC_dehydratas"/>
    <property type="match status" value="1"/>
</dbReference>
<dbReference type="InterPro" id="IPR050965">
    <property type="entry name" value="UPF0336/Enoyl-CoA_hydratase"/>
</dbReference>
<dbReference type="SUPFAM" id="SSF54637">
    <property type="entry name" value="Thioesterase/thiol ester dehydrase-isomerase"/>
    <property type="match status" value="1"/>
</dbReference>
<keyword evidence="3" id="KW-1185">Reference proteome</keyword>
<proteinExistence type="predicted"/>